<gene>
    <name evidence="1" type="ORF">L2E82_38122</name>
</gene>
<name>A0ACB9AH76_CICIN</name>
<reference evidence="2" key="1">
    <citation type="journal article" date="2022" name="Mol. Ecol. Resour.">
        <title>The genomes of chicory, endive, great burdock and yacon provide insights into Asteraceae palaeo-polyploidization history and plant inulin production.</title>
        <authorList>
            <person name="Fan W."/>
            <person name="Wang S."/>
            <person name="Wang H."/>
            <person name="Wang A."/>
            <person name="Jiang F."/>
            <person name="Liu H."/>
            <person name="Zhao H."/>
            <person name="Xu D."/>
            <person name="Zhang Y."/>
        </authorList>
    </citation>
    <scope>NUCLEOTIDE SEQUENCE [LARGE SCALE GENOMIC DNA]</scope>
    <source>
        <strain evidence="2">cv. Punajuju</strain>
    </source>
</reference>
<evidence type="ECO:0000313" key="2">
    <source>
        <dbReference type="Proteomes" id="UP001055811"/>
    </source>
</evidence>
<keyword evidence="2" id="KW-1185">Reference proteome</keyword>
<protein>
    <submittedName>
        <fullName evidence="1">Uncharacterized protein</fullName>
    </submittedName>
</protein>
<dbReference type="EMBL" id="CM042015">
    <property type="protein sequence ID" value="KAI3708723.1"/>
    <property type="molecule type" value="Genomic_DNA"/>
</dbReference>
<reference evidence="1 2" key="2">
    <citation type="journal article" date="2022" name="Mol. Ecol. Resour.">
        <title>The genomes of chicory, endive, great burdock and yacon provide insights into Asteraceae paleo-polyploidization history and plant inulin production.</title>
        <authorList>
            <person name="Fan W."/>
            <person name="Wang S."/>
            <person name="Wang H."/>
            <person name="Wang A."/>
            <person name="Jiang F."/>
            <person name="Liu H."/>
            <person name="Zhao H."/>
            <person name="Xu D."/>
            <person name="Zhang Y."/>
        </authorList>
    </citation>
    <scope>NUCLEOTIDE SEQUENCE [LARGE SCALE GENOMIC DNA]</scope>
    <source>
        <strain evidence="2">cv. Punajuju</strain>
        <tissue evidence="1">Leaves</tissue>
    </source>
</reference>
<dbReference type="Proteomes" id="UP001055811">
    <property type="component" value="Linkage Group LG07"/>
</dbReference>
<comment type="caution">
    <text evidence="1">The sequence shown here is derived from an EMBL/GenBank/DDBJ whole genome shotgun (WGS) entry which is preliminary data.</text>
</comment>
<organism evidence="1 2">
    <name type="scientific">Cichorium intybus</name>
    <name type="common">Chicory</name>
    <dbReference type="NCBI Taxonomy" id="13427"/>
    <lineage>
        <taxon>Eukaryota</taxon>
        <taxon>Viridiplantae</taxon>
        <taxon>Streptophyta</taxon>
        <taxon>Embryophyta</taxon>
        <taxon>Tracheophyta</taxon>
        <taxon>Spermatophyta</taxon>
        <taxon>Magnoliopsida</taxon>
        <taxon>eudicotyledons</taxon>
        <taxon>Gunneridae</taxon>
        <taxon>Pentapetalae</taxon>
        <taxon>asterids</taxon>
        <taxon>campanulids</taxon>
        <taxon>Asterales</taxon>
        <taxon>Asteraceae</taxon>
        <taxon>Cichorioideae</taxon>
        <taxon>Cichorieae</taxon>
        <taxon>Cichoriinae</taxon>
        <taxon>Cichorium</taxon>
    </lineage>
</organism>
<sequence>MLDDGYDLTSLQTKASCRLGKKPFSLVSEANAIDLYSVMNGPIRQKLKIIPNDVEWDGLSGYMNFSRTPLYCGEDKRTTKGFYKSYQNFTFYWILGAGHLVPIDQPFVSLEMVGNVVKTADV</sequence>
<proteinExistence type="predicted"/>
<accession>A0ACB9AH76</accession>
<evidence type="ECO:0000313" key="1">
    <source>
        <dbReference type="EMBL" id="KAI3708723.1"/>
    </source>
</evidence>